<feature type="compositionally biased region" description="Low complexity" evidence="1">
    <location>
        <begin position="202"/>
        <end position="212"/>
    </location>
</feature>
<dbReference type="InterPro" id="IPR001849">
    <property type="entry name" value="PH_domain"/>
</dbReference>
<dbReference type="InterPro" id="IPR039664">
    <property type="entry name" value="GRB/APBB1IP"/>
</dbReference>
<evidence type="ECO:0000313" key="4">
    <source>
        <dbReference type="Proteomes" id="UP000299102"/>
    </source>
</evidence>
<dbReference type="InterPro" id="IPR011993">
    <property type="entry name" value="PH-like_dom_sf"/>
</dbReference>
<name>A0A4C1SVP7_EUMVA</name>
<feature type="region of interest" description="Disordered" evidence="1">
    <location>
        <begin position="70"/>
        <end position="103"/>
    </location>
</feature>
<feature type="region of interest" description="Disordered" evidence="1">
    <location>
        <begin position="140"/>
        <end position="216"/>
    </location>
</feature>
<dbReference type="PANTHER" id="PTHR11243:SF23">
    <property type="entry name" value="LD06925P"/>
    <property type="match status" value="1"/>
</dbReference>
<reference evidence="3 4" key="1">
    <citation type="journal article" date="2019" name="Commun. Biol.">
        <title>The bagworm genome reveals a unique fibroin gene that provides high tensile strength.</title>
        <authorList>
            <person name="Kono N."/>
            <person name="Nakamura H."/>
            <person name="Ohtoshi R."/>
            <person name="Tomita M."/>
            <person name="Numata K."/>
            <person name="Arakawa K."/>
        </authorList>
    </citation>
    <scope>NUCLEOTIDE SEQUENCE [LARGE SCALE GENOMIC DNA]</scope>
</reference>
<evidence type="ECO:0000313" key="3">
    <source>
        <dbReference type="EMBL" id="GBP06269.1"/>
    </source>
</evidence>
<dbReference type="AlphaFoldDB" id="A0A4C1SVP7"/>
<feature type="region of interest" description="Disordered" evidence="1">
    <location>
        <begin position="108"/>
        <end position="127"/>
    </location>
</feature>
<dbReference type="Gene3D" id="2.30.29.30">
    <property type="entry name" value="Pleckstrin-homology domain (PH domain)/Phosphotyrosine-binding domain (PTB)"/>
    <property type="match status" value="1"/>
</dbReference>
<proteinExistence type="predicted"/>
<dbReference type="STRING" id="151549.A0A4C1SVP7"/>
<evidence type="ECO:0000256" key="1">
    <source>
        <dbReference type="SAM" id="MobiDB-lite"/>
    </source>
</evidence>
<feature type="compositionally biased region" description="Polar residues" evidence="1">
    <location>
        <begin position="140"/>
        <end position="157"/>
    </location>
</feature>
<dbReference type="EMBL" id="BGZK01007931">
    <property type="protein sequence ID" value="GBP06269.1"/>
    <property type="molecule type" value="Genomic_DNA"/>
</dbReference>
<keyword evidence="4" id="KW-1185">Reference proteome</keyword>
<dbReference type="PROSITE" id="PS50003">
    <property type="entry name" value="PH_DOMAIN"/>
    <property type="match status" value="1"/>
</dbReference>
<evidence type="ECO:0000259" key="2">
    <source>
        <dbReference type="PROSITE" id="PS50003"/>
    </source>
</evidence>
<comment type="caution">
    <text evidence="3">The sequence shown here is derived from an EMBL/GenBank/DDBJ whole genome shotgun (WGS) entry which is preliminary data.</text>
</comment>
<dbReference type="Proteomes" id="UP000299102">
    <property type="component" value="Unassembled WGS sequence"/>
</dbReference>
<protein>
    <submittedName>
        <fullName evidence="3">Amyloid beta A4 protein-binding family B member 1-interacting protein</fullName>
    </submittedName>
</protein>
<sequence>MLCAEDLETMEKWLTAIRVAKYGKQLWDNHKALMDELTGDGISQSSFAVSMRSESISSISSAVPSQCGSVSSAISSMSTSSSGGRISRASSSSSSGCLSDDNNGFDSEFTTGTIKRKPSMKPNLPLTTMTRQLKEVGEITATTNEDLNNSPEHSGTLTRRHSRRKSQESNGSGTLKRRPPNAGAMIMTGLTKRGSAESMNANNSSSSSNSTPTPTPSICAKPLVAAVIAALTEQEHDVYGSQMSLVSLPPPPPPEEQTVMSLAQPGILANQQQQQIFAAVHKALPPAVPAKPIKPAVKSAPPYKIHPITRATITTA</sequence>
<dbReference type="PANTHER" id="PTHR11243">
    <property type="entry name" value="GROWTH FACTOR RECEPTOR-BOUND PROTEIN"/>
    <property type="match status" value="1"/>
</dbReference>
<accession>A0A4C1SVP7</accession>
<feature type="domain" description="PH" evidence="2">
    <location>
        <begin position="1"/>
        <end position="22"/>
    </location>
</feature>
<feature type="compositionally biased region" description="Low complexity" evidence="1">
    <location>
        <begin position="70"/>
        <end position="96"/>
    </location>
</feature>
<gene>
    <name evidence="3" type="primary">apbb1ip</name>
    <name evidence="3" type="ORF">EVAR_72991_1</name>
</gene>
<organism evidence="3 4">
    <name type="scientific">Eumeta variegata</name>
    <name type="common">Bagworm moth</name>
    <name type="synonym">Eumeta japonica</name>
    <dbReference type="NCBI Taxonomy" id="151549"/>
    <lineage>
        <taxon>Eukaryota</taxon>
        <taxon>Metazoa</taxon>
        <taxon>Ecdysozoa</taxon>
        <taxon>Arthropoda</taxon>
        <taxon>Hexapoda</taxon>
        <taxon>Insecta</taxon>
        <taxon>Pterygota</taxon>
        <taxon>Neoptera</taxon>
        <taxon>Endopterygota</taxon>
        <taxon>Lepidoptera</taxon>
        <taxon>Glossata</taxon>
        <taxon>Ditrysia</taxon>
        <taxon>Tineoidea</taxon>
        <taxon>Psychidae</taxon>
        <taxon>Oiketicinae</taxon>
        <taxon>Eumeta</taxon>
    </lineage>
</organism>
<dbReference type="OrthoDB" id="6235964at2759"/>